<keyword evidence="2" id="KW-1185">Reference proteome</keyword>
<dbReference type="Proteomes" id="UP000298663">
    <property type="component" value="Unassembled WGS sequence"/>
</dbReference>
<dbReference type="AlphaFoldDB" id="A0A4U5NDC9"/>
<name>A0A4U5NDC9_STECR</name>
<gene>
    <name evidence="1" type="ORF">L596_014660</name>
</gene>
<comment type="caution">
    <text evidence="1">The sequence shown here is derived from an EMBL/GenBank/DDBJ whole genome shotgun (WGS) entry which is preliminary data.</text>
</comment>
<sequence length="190" mass="21241">MGGRFSEDSPTSRCLQILLTRNIQLHKSSRNKFFFLFCSICLLSQEVKSPPLPYKGTSKSVPRGNACKVAPKRNRSFWTAAPIDSSLHLSSLLLSLLSSSMRQQLNQYLIYCGIRVFTAYDGQARENGDRNIFHNQPIRPTAHRLNDPPKSGHILTRGTLLEVPLLVATTDPLSRGSEIAATEPENKLYV</sequence>
<proteinExistence type="predicted"/>
<reference evidence="1 2" key="2">
    <citation type="journal article" date="2019" name="G3 (Bethesda)">
        <title>Hybrid Assembly of the Genome of the Entomopathogenic Nematode Steinernema carpocapsae Identifies the X-Chromosome.</title>
        <authorList>
            <person name="Serra L."/>
            <person name="Macchietto M."/>
            <person name="Macias-Munoz A."/>
            <person name="McGill C.J."/>
            <person name="Rodriguez I.M."/>
            <person name="Rodriguez B."/>
            <person name="Murad R."/>
            <person name="Mortazavi A."/>
        </authorList>
    </citation>
    <scope>NUCLEOTIDE SEQUENCE [LARGE SCALE GENOMIC DNA]</scope>
    <source>
        <strain evidence="1 2">ALL</strain>
    </source>
</reference>
<organism evidence="1 2">
    <name type="scientific">Steinernema carpocapsae</name>
    <name type="common">Entomopathogenic nematode</name>
    <dbReference type="NCBI Taxonomy" id="34508"/>
    <lineage>
        <taxon>Eukaryota</taxon>
        <taxon>Metazoa</taxon>
        <taxon>Ecdysozoa</taxon>
        <taxon>Nematoda</taxon>
        <taxon>Chromadorea</taxon>
        <taxon>Rhabditida</taxon>
        <taxon>Tylenchina</taxon>
        <taxon>Panagrolaimomorpha</taxon>
        <taxon>Strongyloidoidea</taxon>
        <taxon>Steinernematidae</taxon>
        <taxon>Steinernema</taxon>
    </lineage>
</organism>
<dbReference type="EMBL" id="AZBU02000004">
    <property type="protein sequence ID" value="TKR80610.1"/>
    <property type="molecule type" value="Genomic_DNA"/>
</dbReference>
<evidence type="ECO:0000313" key="2">
    <source>
        <dbReference type="Proteomes" id="UP000298663"/>
    </source>
</evidence>
<protein>
    <submittedName>
        <fullName evidence="1">Uncharacterized protein</fullName>
    </submittedName>
</protein>
<accession>A0A4U5NDC9</accession>
<reference evidence="1 2" key="1">
    <citation type="journal article" date="2015" name="Genome Biol.">
        <title>Comparative genomics of Steinernema reveals deeply conserved gene regulatory networks.</title>
        <authorList>
            <person name="Dillman A.R."/>
            <person name="Macchietto M."/>
            <person name="Porter C.F."/>
            <person name="Rogers A."/>
            <person name="Williams B."/>
            <person name="Antoshechkin I."/>
            <person name="Lee M.M."/>
            <person name="Goodwin Z."/>
            <person name="Lu X."/>
            <person name="Lewis E.E."/>
            <person name="Goodrich-Blair H."/>
            <person name="Stock S.P."/>
            <person name="Adams B.J."/>
            <person name="Sternberg P.W."/>
            <person name="Mortazavi A."/>
        </authorList>
    </citation>
    <scope>NUCLEOTIDE SEQUENCE [LARGE SCALE GENOMIC DNA]</scope>
    <source>
        <strain evidence="1 2">ALL</strain>
    </source>
</reference>
<evidence type="ECO:0000313" key="1">
    <source>
        <dbReference type="EMBL" id="TKR80610.1"/>
    </source>
</evidence>